<dbReference type="InterPro" id="IPR016181">
    <property type="entry name" value="Acyl_CoA_acyltransferase"/>
</dbReference>
<feature type="domain" description="N-acetyltransferase" evidence="1">
    <location>
        <begin position="97"/>
        <end position="257"/>
    </location>
</feature>
<proteinExistence type="predicted"/>
<dbReference type="RefSeq" id="YP_008964968.1">
    <property type="nucleotide sequence ID" value="NC_023117.1"/>
</dbReference>
<reference evidence="2" key="2">
    <citation type="submission" date="2013-12" db="EMBL/GenBank/DDBJ databases">
        <title>Mitochondrial Genome of Annulohypoxylon stygium, cohabitant fungus of Tremella fuciformis, reveals intron diversity.</title>
        <authorList>
            <person name="Hsiang T."/>
        </authorList>
    </citation>
    <scope>NUCLEOTIDE SEQUENCE</scope>
</reference>
<reference evidence="2" key="1">
    <citation type="submission" date="2013-08" db="EMBL/GenBank/DDBJ databases">
        <authorList>
            <person name="Deng Y.-J."/>
            <person name="Xie B.-G."/>
            <person name="Jiang Y.-J."/>
            <person name="Wang Q.-F."/>
            <person name="Lan F.-S."/>
        </authorList>
    </citation>
    <scope>NUCLEOTIDE SEQUENCE</scope>
</reference>
<name>V5RDR6_9PEZI</name>
<gene>
    <name evidence="2" type="primary">NAT1</name>
</gene>
<accession>V5RDR6</accession>
<evidence type="ECO:0000259" key="1">
    <source>
        <dbReference type="Pfam" id="PF13302"/>
    </source>
</evidence>
<dbReference type="AlphaFoldDB" id="V5RDR6"/>
<sequence>MLSRHWWSLPRKEKEITVYSFSIPHDFLGIPRPFELLCADTRSDDQENAKHLEESSFNPCGTLPNGHTYWRHSLKVTVSTTQPILENLSTPIQPSERLIYRTLKTPLDVEPLYSIRKQSEAMKLLGHHFPDQNSDRTRKVLLAEQSDLEKVQYGIFLKEKDGREGELIGYGGVNAFKGTWPSLFYVFKKEHWNYGYGTEFVKAFMIFWWSLPRKDVQLRVLYSSIDFREKPKVTELIVADTNKYNERSIKVLQKAGFDECGEYVRADTIYWRYPPFHV</sequence>
<dbReference type="EMBL" id="KF545917">
    <property type="protein sequence ID" value="AHB33527.1"/>
    <property type="molecule type" value="Genomic_DNA"/>
</dbReference>
<geneLocation type="mitochondrion" evidence="2"/>
<dbReference type="PANTHER" id="PTHR43792:SF1">
    <property type="entry name" value="N-ACETYLTRANSFERASE DOMAIN-CONTAINING PROTEIN"/>
    <property type="match status" value="1"/>
</dbReference>
<dbReference type="GO" id="GO:0016747">
    <property type="term" value="F:acyltransferase activity, transferring groups other than amino-acyl groups"/>
    <property type="evidence" value="ECO:0007669"/>
    <property type="project" value="InterPro"/>
</dbReference>
<dbReference type="Gene3D" id="3.40.630.30">
    <property type="match status" value="1"/>
</dbReference>
<dbReference type="InterPro" id="IPR051531">
    <property type="entry name" value="N-acetyltransferase"/>
</dbReference>
<dbReference type="PANTHER" id="PTHR43792">
    <property type="entry name" value="GNAT FAMILY, PUTATIVE (AFU_ORTHOLOGUE AFUA_3G00765)-RELATED-RELATED"/>
    <property type="match status" value="1"/>
</dbReference>
<evidence type="ECO:0000313" key="2">
    <source>
        <dbReference type="EMBL" id="AHB33527.1"/>
    </source>
</evidence>
<keyword evidence="2" id="KW-0808">Transferase</keyword>
<dbReference type="InterPro" id="IPR000182">
    <property type="entry name" value="GNAT_dom"/>
</dbReference>
<dbReference type="Pfam" id="PF13302">
    <property type="entry name" value="Acetyltransf_3"/>
    <property type="match status" value="1"/>
</dbReference>
<protein>
    <submittedName>
        <fullName evidence="2">N-acetyl-transferase</fullName>
    </submittedName>
</protein>
<organism evidence="2">
    <name type="scientific">Annulohypoxylon stygium</name>
    <dbReference type="NCBI Taxonomy" id="326628"/>
    <lineage>
        <taxon>Eukaryota</taxon>
        <taxon>Fungi</taxon>
        <taxon>Dikarya</taxon>
        <taxon>Ascomycota</taxon>
        <taxon>Pezizomycotina</taxon>
        <taxon>Sordariomycetes</taxon>
        <taxon>Xylariomycetidae</taxon>
        <taxon>Xylariales</taxon>
        <taxon>Hypoxylaceae</taxon>
        <taxon>Annulohypoxylon</taxon>
    </lineage>
</organism>
<dbReference type="GeneID" id="17963071"/>
<keyword evidence="2" id="KW-0496">Mitochondrion</keyword>
<dbReference type="SUPFAM" id="SSF55729">
    <property type="entry name" value="Acyl-CoA N-acyltransferases (Nat)"/>
    <property type="match status" value="1"/>
</dbReference>